<sequence length="171" mass="19184">MKENLVRLVKSRTARFITAGAILLPLGQACTEGHHEAAGTPQAIERTVVQNPESEVLFESLYPEFKKLGIDAKEFVYIDPEYAGSEVPTEVVNYTDFKLDTKVINEFYRIFEFYADQRLVMQGGLGDPSETIIVTGRNDSKVRSFIFIPESAPRPFEDSPEIQISKAYAAT</sequence>
<dbReference type="Proteomes" id="UP000179227">
    <property type="component" value="Unassembled WGS sequence"/>
</dbReference>
<gene>
    <name evidence="1" type="ORF">A3A60_00715</name>
</gene>
<comment type="caution">
    <text evidence="1">The sequence shown here is derived from an EMBL/GenBank/DDBJ whole genome shotgun (WGS) entry which is preliminary data.</text>
</comment>
<evidence type="ECO:0000313" key="1">
    <source>
        <dbReference type="EMBL" id="OGE08861.1"/>
    </source>
</evidence>
<dbReference type="PROSITE" id="PS51257">
    <property type="entry name" value="PROKAR_LIPOPROTEIN"/>
    <property type="match status" value="1"/>
</dbReference>
<accession>A0A1F5HXI1</accession>
<proteinExistence type="predicted"/>
<dbReference type="EMBL" id="MFBS01000030">
    <property type="protein sequence ID" value="OGE08861.1"/>
    <property type="molecule type" value="Genomic_DNA"/>
</dbReference>
<reference evidence="1 2" key="1">
    <citation type="journal article" date="2016" name="Nat. Commun.">
        <title>Thousands of microbial genomes shed light on interconnected biogeochemical processes in an aquifer system.</title>
        <authorList>
            <person name="Anantharaman K."/>
            <person name="Brown C.T."/>
            <person name="Hug L.A."/>
            <person name="Sharon I."/>
            <person name="Castelle C.J."/>
            <person name="Probst A.J."/>
            <person name="Thomas B.C."/>
            <person name="Singh A."/>
            <person name="Wilkins M.J."/>
            <person name="Karaoz U."/>
            <person name="Brodie E.L."/>
            <person name="Williams K.H."/>
            <person name="Hubbard S.S."/>
            <person name="Banfield J.F."/>
        </authorList>
    </citation>
    <scope>NUCLEOTIDE SEQUENCE [LARGE SCALE GENOMIC DNA]</scope>
</reference>
<protein>
    <submittedName>
        <fullName evidence="1">Uncharacterized protein</fullName>
    </submittedName>
</protein>
<evidence type="ECO:0000313" key="2">
    <source>
        <dbReference type="Proteomes" id="UP000179227"/>
    </source>
</evidence>
<name>A0A1F5HXI1_9BACT</name>
<organism evidence="1 2">
    <name type="scientific">Candidatus Curtissbacteria bacterium RIFCSPLOWO2_01_FULL_42_26</name>
    <dbReference type="NCBI Taxonomy" id="1797729"/>
    <lineage>
        <taxon>Bacteria</taxon>
        <taxon>Candidatus Curtissiibacteriota</taxon>
    </lineage>
</organism>
<dbReference type="AlphaFoldDB" id="A0A1F5HXI1"/>